<dbReference type="PANTHER" id="PTHR30273:SF2">
    <property type="entry name" value="PROTEIN FECR"/>
    <property type="match status" value="1"/>
</dbReference>
<proteinExistence type="predicted"/>
<dbReference type="InterPro" id="IPR012373">
    <property type="entry name" value="Ferrdict_sens_TM"/>
</dbReference>
<keyword evidence="1" id="KW-0472">Membrane</keyword>
<dbReference type="OrthoDB" id="226716at2"/>
<dbReference type="Gene3D" id="2.60.120.1440">
    <property type="match status" value="1"/>
</dbReference>
<dbReference type="InterPro" id="IPR006860">
    <property type="entry name" value="FecR"/>
</dbReference>
<dbReference type="STRING" id="1576369.SAMN05421753_12216"/>
<name>A0A1I3RV07_9PLAN</name>
<dbReference type="RefSeq" id="WP_092056311.1">
    <property type="nucleotide sequence ID" value="NZ_FOQD01000022.1"/>
</dbReference>
<sequence length="551" mass="59797">MSPDSPELMKLIDLLLDGAITPEQHARLQSLLHESQSARKEYLSYLDIHLGLNDLEEHEFEVALPAGRLVASRAPQNRSQKWSWLWALTSVCGVLLVGGLAAVLSRSLPEQQVDDAPVAAIVEKVKSGDETPVVSPDSAAPAVHLTQAANAELLLEYVPAIGDSLRLDHEYVLLKGLLELTFQNGAVATLKSPSVFTVKSATRMEMKVGNCSVHAPDEAKGFELITPQSRVVDLGTRFSVVTNETGASDVQVVEGSVEVHPHEDDSQGSMLLEGEAVRLANAPQQSRSIEFDEGQYWKRFPDRVVSYTATEETPGEGVRDLLSVTTQRGGQSRTYPVEELVGIDVVHFSSFANPNNAACAGPIPDRIESLLSEDTALTSGLPNFSRAPGPYQPAENFANYRDHYGLAIRFRQPVLNGPGPDAVLFEVQSAEYPASGDSFHVSPIEDGPGLRTHFVKRFDVMLNSNNARKVFPMSSVVFESPIKSLDDFSRVKVVSVNKLAMPFYALAVGIDFSDLGYPEGASVQGLFFEDSADEEHVVADPVFIGGFPSSP</sequence>
<dbReference type="Proteomes" id="UP000199518">
    <property type="component" value="Unassembled WGS sequence"/>
</dbReference>
<gene>
    <name evidence="3" type="ORF">SAMN05421753_12216</name>
</gene>
<keyword evidence="1" id="KW-0812">Transmembrane</keyword>
<evidence type="ECO:0000313" key="4">
    <source>
        <dbReference type="Proteomes" id="UP000199518"/>
    </source>
</evidence>
<accession>A0A1I3RV07</accession>
<evidence type="ECO:0000259" key="2">
    <source>
        <dbReference type="Pfam" id="PF04773"/>
    </source>
</evidence>
<reference evidence="4" key="1">
    <citation type="submission" date="2016-10" db="EMBL/GenBank/DDBJ databases">
        <authorList>
            <person name="Varghese N."/>
            <person name="Submissions S."/>
        </authorList>
    </citation>
    <scope>NUCLEOTIDE SEQUENCE [LARGE SCALE GENOMIC DNA]</scope>
    <source>
        <strain evidence="4">DSM 26348</strain>
    </source>
</reference>
<dbReference type="PANTHER" id="PTHR30273">
    <property type="entry name" value="PERIPLASMIC SIGNAL SENSOR AND SIGMA FACTOR ACTIVATOR FECR-RELATED"/>
    <property type="match status" value="1"/>
</dbReference>
<keyword evidence="4" id="KW-1185">Reference proteome</keyword>
<keyword evidence="1" id="KW-1133">Transmembrane helix</keyword>
<feature type="domain" description="FecR protein" evidence="2">
    <location>
        <begin position="178"/>
        <end position="258"/>
    </location>
</feature>
<dbReference type="AlphaFoldDB" id="A0A1I3RV07"/>
<dbReference type="Pfam" id="PF04773">
    <property type="entry name" value="FecR"/>
    <property type="match status" value="1"/>
</dbReference>
<protein>
    <submittedName>
        <fullName evidence="3">FecR protein</fullName>
    </submittedName>
</protein>
<dbReference type="EMBL" id="FOQD01000022">
    <property type="protein sequence ID" value="SFJ50414.1"/>
    <property type="molecule type" value="Genomic_DNA"/>
</dbReference>
<dbReference type="GO" id="GO:0016989">
    <property type="term" value="F:sigma factor antagonist activity"/>
    <property type="evidence" value="ECO:0007669"/>
    <property type="project" value="TreeGrafter"/>
</dbReference>
<organism evidence="3 4">
    <name type="scientific">Planctomicrobium piriforme</name>
    <dbReference type="NCBI Taxonomy" id="1576369"/>
    <lineage>
        <taxon>Bacteria</taxon>
        <taxon>Pseudomonadati</taxon>
        <taxon>Planctomycetota</taxon>
        <taxon>Planctomycetia</taxon>
        <taxon>Planctomycetales</taxon>
        <taxon>Planctomycetaceae</taxon>
        <taxon>Planctomicrobium</taxon>
    </lineage>
</organism>
<feature type="transmembrane region" description="Helical" evidence="1">
    <location>
        <begin position="82"/>
        <end position="104"/>
    </location>
</feature>
<evidence type="ECO:0000313" key="3">
    <source>
        <dbReference type="EMBL" id="SFJ50414.1"/>
    </source>
</evidence>
<evidence type="ECO:0000256" key="1">
    <source>
        <dbReference type="SAM" id="Phobius"/>
    </source>
</evidence>